<comment type="caution">
    <text evidence="1">The sequence shown here is derived from an EMBL/GenBank/DDBJ whole genome shotgun (WGS) entry which is preliminary data.</text>
</comment>
<accession>A0ABD2IVV8</accession>
<dbReference type="Proteomes" id="UP001620626">
    <property type="component" value="Unassembled WGS sequence"/>
</dbReference>
<organism evidence="1 2">
    <name type="scientific">Heterodera trifolii</name>
    <dbReference type="NCBI Taxonomy" id="157864"/>
    <lineage>
        <taxon>Eukaryota</taxon>
        <taxon>Metazoa</taxon>
        <taxon>Ecdysozoa</taxon>
        <taxon>Nematoda</taxon>
        <taxon>Chromadorea</taxon>
        <taxon>Rhabditida</taxon>
        <taxon>Tylenchina</taxon>
        <taxon>Tylenchomorpha</taxon>
        <taxon>Tylenchoidea</taxon>
        <taxon>Heteroderidae</taxon>
        <taxon>Heteroderinae</taxon>
        <taxon>Heterodera</taxon>
    </lineage>
</organism>
<reference evidence="1 2" key="1">
    <citation type="submission" date="2024-10" db="EMBL/GenBank/DDBJ databases">
        <authorList>
            <person name="Kim D."/>
        </authorList>
    </citation>
    <scope>NUCLEOTIDE SEQUENCE [LARGE SCALE GENOMIC DNA]</scope>
    <source>
        <strain evidence="1">BH-2024</strain>
    </source>
</reference>
<dbReference type="InterPro" id="IPR035915">
    <property type="entry name" value="Plakin_repeat_sf"/>
</dbReference>
<protein>
    <recommendedName>
        <fullName evidence="3">F-box domain-containing protein</fullName>
    </recommendedName>
</protein>
<evidence type="ECO:0008006" key="3">
    <source>
        <dbReference type="Google" id="ProtNLM"/>
    </source>
</evidence>
<keyword evidence="2" id="KW-1185">Reference proteome</keyword>
<dbReference type="SUPFAM" id="SSF75399">
    <property type="entry name" value="Plakin repeat"/>
    <property type="match status" value="1"/>
</dbReference>
<sequence>MAPNFLPSELLFEIAPFVPAHCSVPTIFSSCQLLRNLLLPRVLKWKERKQLAMEMHDSLSTVQLKPIELERALSLGVLDPISGVFSFRGFVQEPISLRDALIRGLIKFSNAQPEIGLSLGQCISQQFIGKDETDNKFVDNATGETFTLVEAVHCQPYPFINDSVKECLNTATGRRISVAEAVIVNILDLNTGKFTNLNSREEMSLRKAWRENLIRKQMTLMEASLSGVLDARGNKQFNDHGTKRTFLEAIAFGMLDPDVKQIKSANGDEWLSIVEALKHGRLLPEGRLVLTDTERPTHPSREINFNLAQRWGLLSGSIRHTIYDVKGIKIVNGEKLSFKEAVRRGVYNPQNEALEDQLRDEWTRELIEQKLAFLLTAPCGLIVDGVEISLVRAHAIGRVNSSNGTVVDPVTNTEMYVGRAYMAGNTFTSLRAAMRMAALLNLHHSL</sequence>
<proteinExistence type="predicted"/>
<dbReference type="Gene3D" id="3.90.1290.10">
    <property type="entry name" value="Plakin repeat"/>
    <property type="match status" value="1"/>
</dbReference>
<name>A0ABD2IVV8_9BILA</name>
<gene>
    <name evidence="1" type="ORF">niasHT_033764</name>
</gene>
<dbReference type="EMBL" id="JBICBT010001086">
    <property type="protein sequence ID" value="KAL3084044.1"/>
    <property type="molecule type" value="Genomic_DNA"/>
</dbReference>
<evidence type="ECO:0000313" key="2">
    <source>
        <dbReference type="Proteomes" id="UP001620626"/>
    </source>
</evidence>
<dbReference type="AlphaFoldDB" id="A0ABD2IVV8"/>
<evidence type="ECO:0000313" key="1">
    <source>
        <dbReference type="EMBL" id="KAL3084044.1"/>
    </source>
</evidence>